<name>A0AA35WF10_GEOBA</name>
<evidence type="ECO:0000313" key="2">
    <source>
        <dbReference type="Proteomes" id="UP001174909"/>
    </source>
</evidence>
<dbReference type="AlphaFoldDB" id="A0AA35WF10"/>
<accession>A0AA35WF10</accession>
<reference evidence="1" key="1">
    <citation type="submission" date="2023-03" db="EMBL/GenBank/DDBJ databases">
        <authorList>
            <person name="Steffen K."/>
            <person name="Cardenas P."/>
        </authorList>
    </citation>
    <scope>NUCLEOTIDE SEQUENCE</scope>
</reference>
<evidence type="ECO:0000313" key="1">
    <source>
        <dbReference type="EMBL" id="CAI8018084.1"/>
    </source>
</evidence>
<dbReference type="Proteomes" id="UP001174909">
    <property type="component" value="Unassembled WGS sequence"/>
</dbReference>
<dbReference type="SUPFAM" id="SSF53474">
    <property type="entry name" value="alpha/beta-Hydrolases"/>
    <property type="match status" value="1"/>
</dbReference>
<protein>
    <submittedName>
        <fullName evidence="1">Haloalkane dehalogenase</fullName>
    </submittedName>
</protein>
<dbReference type="EMBL" id="CASHTH010001687">
    <property type="protein sequence ID" value="CAI8018084.1"/>
    <property type="molecule type" value="Genomic_DNA"/>
</dbReference>
<sequence>MELTKRVTLAFHWALRHQSRVRGIDCMEAIVRPLAWDEWPERSRALFQSMRSPAGEDIILEKNVFVERILPASVMRGLGEADMEVYRRPYPEVGESRRPTLTRPRQIPLDGEPADAVAIVDDYAGWLSVSDVP</sequence>
<dbReference type="InterPro" id="IPR029058">
    <property type="entry name" value="AB_hydrolase_fold"/>
</dbReference>
<keyword evidence="2" id="KW-1185">Reference proteome</keyword>
<comment type="caution">
    <text evidence="1">The sequence shown here is derived from an EMBL/GenBank/DDBJ whole genome shotgun (WGS) entry which is preliminary data.</text>
</comment>
<dbReference type="Gene3D" id="3.40.50.1820">
    <property type="entry name" value="alpha/beta hydrolase"/>
    <property type="match status" value="1"/>
</dbReference>
<proteinExistence type="predicted"/>
<organism evidence="1 2">
    <name type="scientific">Geodia barretti</name>
    <name type="common">Barrett's horny sponge</name>
    <dbReference type="NCBI Taxonomy" id="519541"/>
    <lineage>
        <taxon>Eukaryota</taxon>
        <taxon>Metazoa</taxon>
        <taxon>Porifera</taxon>
        <taxon>Demospongiae</taxon>
        <taxon>Heteroscleromorpha</taxon>
        <taxon>Tetractinellida</taxon>
        <taxon>Astrophorina</taxon>
        <taxon>Geodiidae</taxon>
        <taxon>Geodia</taxon>
    </lineage>
</organism>
<gene>
    <name evidence="1" type="ORF">GBAR_LOCUS10917</name>
</gene>